<dbReference type="GO" id="GO:0000166">
    <property type="term" value="F:nucleotide binding"/>
    <property type="evidence" value="ECO:0007669"/>
    <property type="project" value="InterPro"/>
</dbReference>
<accession>A0A3B0CQL9</accession>
<dbReference type="InterPro" id="IPR004104">
    <property type="entry name" value="Gfo/Idh/MocA-like_OxRdtase_C"/>
</dbReference>
<proteinExistence type="inferred from homology"/>
<evidence type="ECO:0000256" key="1">
    <source>
        <dbReference type="ARBA" id="ARBA00010928"/>
    </source>
</evidence>
<dbReference type="PANTHER" id="PTHR43377">
    <property type="entry name" value="BILIVERDIN REDUCTASE A"/>
    <property type="match status" value="1"/>
</dbReference>
<gene>
    <name evidence="4" type="ORF">D7M11_04800</name>
</gene>
<dbReference type="InterPro" id="IPR036291">
    <property type="entry name" value="NAD(P)-bd_dom_sf"/>
</dbReference>
<dbReference type="SUPFAM" id="SSF55347">
    <property type="entry name" value="Glyceraldehyde-3-phosphate dehydrogenase-like, C-terminal domain"/>
    <property type="match status" value="1"/>
</dbReference>
<dbReference type="SUPFAM" id="SSF51735">
    <property type="entry name" value="NAD(P)-binding Rossmann-fold domains"/>
    <property type="match status" value="1"/>
</dbReference>
<dbReference type="Pfam" id="PF01408">
    <property type="entry name" value="GFO_IDH_MocA"/>
    <property type="match status" value="1"/>
</dbReference>
<dbReference type="OrthoDB" id="9781031at2"/>
<dbReference type="Gene3D" id="3.40.50.720">
    <property type="entry name" value="NAD(P)-binding Rossmann-like Domain"/>
    <property type="match status" value="1"/>
</dbReference>
<comment type="caution">
    <text evidence="4">The sequence shown here is derived from an EMBL/GenBank/DDBJ whole genome shotgun (WGS) entry which is preliminary data.</text>
</comment>
<organism evidence="4 5">
    <name type="scientific">Paenibacillus ginsengarvi</name>
    <dbReference type="NCBI Taxonomy" id="400777"/>
    <lineage>
        <taxon>Bacteria</taxon>
        <taxon>Bacillati</taxon>
        <taxon>Bacillota</taxon>
        <taxon>Bacilli</taxon>
        <taxon>Bacillales</taxon>
        <taxon>Paenibacillaceae</taxon>
        <taxon>Paenibacillus</taxon>
    </lineage>
</organism>
<feature type="domain" description="Gfo/Idh/MocA-like oxidoreductase N-terminal" evidence="2">
    <location>
        <begin position="3"/>
        <end position="122"/>
    </location>
</feature>
<dbReference type="Gene3D" id="3.30.360.10">
    <property type="entry name" value="Dihydrodipicolinate Reductase, domain 2"/>
    <property type="match status" value="1"/>
</dbReference>
<keyword evidence="5" id="KW-1185">Reference proteome</keyword>
<comment type="similarity">
    <text evidence="1">Belongs to the Gfo/Idh/MocA family.</text>
</comment>
<dbReference type="InterPro" id="IPR000683">
    <property type="entry name" value="Gfo/Idh/MocA-like_OxRdtase_N"/>
</dbReference>
<dbReference type="AlphaFoldDB" id="A0A3B0CQL9"/>
<protein>
    <submittedName>
        <fullName evidence="4">Gfo/Idh/MocA family oxidoreductase</fullName>
    </submittedName>
</protein>
<dbReference type="InterPro" id="IPR051450">
    <property type="entry name" value="Gfo/Idh/MocA_Oxidoreductases"/>
</dbReference>
<dbReference type="Pfam" id="PF02894">
    <property type="entry name" value="GFO_IDH_MocA_C"/>
    <property type="match status" value="1"/>
</dbReference>
<name>A0A3B0CQL9_9BACL</name>
<dbReference type="Proteomes" id="UP000282311">
    <property type="component" value="Unassembled WGS sequence"/>
</dbReference>
<feature type="domain" description="Gfo/Idh/MocA-like oxidoreductase C-terminal" evidence="3">
    <location>
        <begin position="135"/>
        <end position="397"/>
    </location>
</feature>
<dbReference type="EMBL" id="RBAH01000002">
    <property type="protein sequence ID" value="RKN86334.1"/>
    <property type="molecule type" value="Genomic_DNA"/>
</dbReference>
<evidence type="ECO:0000259" key="2">
    <source>
        <dbReference type="Pfam" id="PF01408"/>
    </source>
</evidence>
<evidence type="ECO:0000313" key="5">
    <source>
        <dbReference type="Proteomes" id="UP000282311"/>
    </source>
</evidence>
<reference evidence="4 5" key="1">
    <citation type="journal article" date="2007" name="Int. J. Syst. Evol. Microbiol.">
        <title>Paenibacillus ginsengarvi sp. nov., isolated from soil from ginseng cultivation.</title>
        <authorList>
            <person name="Yoon M.H."/>
            <person name="Ten L.N."/>
            <person name="Im W.T."/>
        </authorList>
    </citation>
    <scope>NUCLEOTIDE SEQUENCE [LARGE SCALE GENOMIC DNA]</scope>
    <source>
        <strain evidence="4 5">KCTC 13059</strain>
    </source>
</reference>
<evidence type="ECO:0000313" key="4">
    <source>
        <dbReference type="EMBL" id="RKN86334.1"/>
    </source>
</evidence>
<dbReference type="RefSeq" id="WP_120746025.1">
    <property type="nucleotide sequence ID" value="NZ_RBAH01000002.1"/>
</dbReference>
<evidence type="ECO:0000259" key="3">
    <source>
        <dbReference type="Pfam" id="PF02894"/>
    </source>
</evidence>
<sequence length="410" mass="46620">MKKIAVAGAGARAHILVKPLATQFREEVELVGIYDQNPSRARLLAEECGQVPVYASFDSMLQESGTELVLITTMDSTHDAFIIRALEGGLDVITEKPMTTDAEKCKSILDAEKRTGRNIKVAFNCRYMPYMMRVKELLDAGTIGDILSVDYNWYLDSNHGAQYFRRWHRHMSNSGGLLVHKSTHHFDLANWWLRDEPIEVSAFGERRFFGPTREERGFRCLNCSFASTCEFYFDITEHSFNNDYFHQCEAEDGYIRDRCVFGDDIDIYDTMSVHVRYRKGTVLNYSLVAHSPYKNWTATFNGTKGRIEAGEYYTGDRADEPTQQIHLFNHRGEKVVHEARKATGSHGGSDDRIRKMFVQNEPTDSLGQRAGSWEGALSMLIGVAANISIQEQRKVTIQELLNSSAITSHR</sequence>
<dbReference type="PANTHER" id="PTHR43377:SF2">
    <property type="entry name" value="BINDING ROSSMANN FOLD OXIDOREDUCTASE, PUTATIVE (AFU_ORTHOLOGUE AFUA_4G00560)-RELATED"/>
    <property type="match status" value="1"/>
</dbReference>